<evidence type="ECO:0000313" key="1">
    <source>
        <dbReference type="EMBL" id="CAG5083192.1"/>
    </source>
</evidence>
<comment type="caution">
    <text evidence="1">The sequence shown here is derived from an EMBL/GenBank/DDBJ whole genome shotgun (WGS) entry which is preliminary data.</text>
</comment>
<dbReference type="Proteomes" id="UP000786811">
    <property type="component" value="Unassembled WGS sequence"/>
</dbReference>
<protein>
    <submittedName>
        <fullName evidence="1">Uncharacterized protein</fullName>
    </submittedName>
</protein>
<sequence length="494" mass="58002">MNFLLIFSTITPIFSGNFEEEYINNLFVRKSFADNLPSNVLPMAIAENLRETFFHLISLPRKNITDEVNQRRLVEAFGYIEDAFKYIETFENKDKHMSNEEILKPLKMQACQFSTVEFLESCDKIEKIWKNVFARYIKIYSEYKFEELGNLHLAVDVKKTFQKSLEALQGYAMLLQNKIAVTRNITENIFRSYFKCFLSANEDDNCNLTPLSNQLFRLYKRGLFAAMRAYTIKIVYLEFSHIILKKYDTFLNAEKYNYNEYSNLLHNLVMSLTGEIYLITPENTSYKNCDPPNWIEGENYIRIKNYVSQKLDHNLKISKFNQINRPESECSDYSILTDSNRNLFISKRCPEIFELNSYRIVDCANTGQQEMTNNNLANWTLECSNDNYGIDLNFHCSCDKMSDQDLSLRTVSLREEGFNLQVVTGIRFAVKNNGLMIQIQEGQLINETIDLKTVKWQTDEERILEKGIESVRLNYYVKSFNLDDIQEISDKFTH</sequence>
<evidence type="ECO:0000313" key="2">
    <source>
        <dbReference type="Proteomes" id="UP000786811"/>
    </source>
</evidence>
<keyword evidence="2" id="KW-1185">Reference proteome</keyword>
<organism evidence="1 2">
    <name type="scientific">Cotesia congregata</name>
    <name type="common">Parasitoid wasp</name>
    <name type="synonym">Apanteles congregatus</name>
    <dbReference type="NCBI Taxonomy" id="51543"/>
    <lineage>
        <taxon>Eukaryota</taxon>
        <taxon>Metazoa</taxon>
        <taxon>Ecdysozoa</taxon>
        <taxon>Arthropoda</taxon>
        <taxon>Hexapoda</taxon>
        <taxon>Insecta</taxon>
        <taxon>Pterygota</taxon>
        <taxon>Neoptera</taxon>
        <taxon>Endopterygota</taxon>
        <taxon>Hymenoptera</taxon>
        <taxon>Apocrita</taxon>
        <taxon>Ichneumonoidea</taxon>
        <taxon>Braconidae</taxon>
        <taxon>Microgastrinae</taxon>
        <taxon>Cotesia</taxon>
    </lineage>
</organism>
<dbReference type="EMBL" id="CAJNRD030001118">
    <property type="protein sequence ID" value="CAG5083192.1"/>
    <property type="molecule type" value="Genomic_DNA"/>
</dbReference>
<gene>
    <name evidence="1" type="ORF">HICCMSTLAB_LOCUS3760</name>
</gene>
<dbReference type="AlphaFoldDB" id="A0A8J2MDG2"/>
<accession>A0A8J2MDG2</accession>
<reference evidence="1" key="1">
    <citation type="submission" date="2021-04" db="EMBL/GenBank/DDBJ databases">
        <authorList>
            <person name="Chebbi M.A.C M."/>
        </authorList>
    </citation>
    <scope>NUCLEOTIDE SEQUENCE</scope>
</reference>
<proteinExistence type="predicted"/>
<name>A0A8J2MDG2_COTCN</name>